<dbReference type="STRING" id="299255.SAMN02745129_1561"/>
<dbReference type="AlphaFoldDB" id="A0A1M5RBQ5"/>
<keyword evidence="2" id="KW-1185">Reference proteome</keyword>
<accession>A0A1M5RBQ5</accession>
<dbReference type="OrthoDB" id="5883824at2"/>
<dbReference type="EMBL" id="FQXG01000002">
    <property type="protein sequence ID" value="SHH23735.1"/>
    <property type="molecule type" value="Genomic_DNA"/>
</dbReference>
<name>A0A1M5RBQ5_9GAMM</name>
<organism evidence="1 2">
    <name type="scientific">Ferrimonas marina</name>
    <dbReference type="NCBI Taxonomy" id="299255"/>
    <lineage>
        <taxon>Bacteria</taxon>
        <taxon>Pseudomonadati</taxon>
        <taxon>Pseudomonadota</taxon>
        <taxon>Gammaproteobacteria</taxon>
        <taxon>Alteromonadales</taxon>
        <taxon>Ferrimonadaceae</taxon>
        <taxon>Ferrimonas</taxon>
    </lineage>
</organism>
<gene>
    <name evidence="1" type="ORF">SAMN02745129_1561</name>
</gene>
<reference evidence="2" key="1">
    <citation type="submission" date="2016-11" db="EMBL/GenBank/DDBJ databases">
        <authorList>
            <person name="Varghese N."/>
            <person name="Submissions S."/>
        </authorList>
    </citation>
    <scope>NUCLEOTIDE SEQUENCE [LARGE SCALE GENOMIC DNA]</scope>
    <source>
        <strain evidence="2">DSM 16917</strain>
    </source>
</reference>
<dbReference type="Proteomes" id="UP000184268">
    <property type="component" value="Unassembled WGS sequence"/>
</dbReference>
<evidence type="ECO:0000313" key="1">
    <source>
        <dbReference type="EMBL" id="SHH23735.1"/>
    </source>
</evidence>
<sequence>MVKDYGPEEIKAFCSHCKKITLHRYQSFSQAGAEEAPTSGIKALFTGLLEAITTVAMEGEPNRDYQCQVCGTNLTTPDHLDCAPIGQVHHSDDTSGHGV</sequence>
<evidence type="ECO:0000313" key="2">
    <source>
        <dbReference type="Proteomes" id="UP000184268"/>
    </source>
</evidence>
<protein>
    <submittedName>
        <fullName evidence="1">Uncharacterized protein</fullName>
    </submittedName>
</protein>
<proteinExistence type="predicted"/>